<feature type="region of interest" description="Disordered" evidence="1">
    <location>
        <begin position="1"/>
        <end position="78"/>
    </location>
</feature>
<sequence>MGLSGTGRSREPGSGERLGGGSKQSGRSCTSSSPGLSPSESRCQFPHKSVRSQQGHPPRARLLPGSRRAPQSALGDEA</sequence>
<protein>
    <submittedName>
        <fullName evidence="2">Uncharacterized protein</fullName>
    </submittedName>
</protein>
<evidence type="ECO:0000256" key="1">
    <source>
        <dbReference type="SAM" id="MobiDB-lite"/>
    </source>
</evidence>
<reference evidence="2 3" key="1">
    <citation type="journal article" date="2018" name="Proc. R. Soc. B">
        <title>A non-coding region near Follistatin controls head colour polymorphism in the Gouldian finch.</title>
        <authorList>
            <person name="Toomey M.B."/>
            <person name="Marques C.I."/>
            <person name="Andrade P."/>
            <person name="Araujo P.M."/>
            <person name="Sabatino S."/>
            <person name="Gazda M.A."/>
            <person name="Afonso S."/>
            <person name="Lopes R.J."/>
            <person name="Corbo J.C."/>
            <person name="Carneiro M."/>
        </authorList>
    </citation>
    <scope>NUCLEOTIDE SEQUENCE [LARGE SCALE GENOMIC DNA]</scope>
    <source>
        <strain evidence="2">Red01</strain>
        <tissue evidence="2">Muscle</tissue>
    </source>
</reference>
<gene>
    <name evidence="2" type="ORF">DV515_00012347</name>
</gene>
<dbReference type="AlphaFoldDB" id="A0A3L8S3M5"/>
<dbReference type="Proteomes" id="UP000276834">
    <property type="component" value="Unassembled WGS sequence"/>
</dbReference>
<dbReference type="EMBL" id="QUSF01000066">
    <property type="protein sequence ID" value="RLV96848.1"/>
    <property type="molecule type" value="Genomic_DNA"/>
</dbReference>
<feature type="compositionally biased region" description="Low complexity" evidence="1">
    <location>
        <begin position="25"/>
        <end position="43"/>
    </location>
</feature>
<evidence type="ECO:0000313" key="3">
    <source>
        <dbReference type="Proteomes" id="UP000276834"/>
    </source>
</evidence>
<keyword evidence="3" id="KW-1185">Reference proteome</keyword>
<organism evidence="2 3">
    <name type="scientific">Chloebia gouldiae</name>
    <name type="common">Gouldian finch</name>
    <name type="synonym">Erythrura gouldiae</name>
    <dbReference type="NCBI Taxonomy" id="44316"/>
    <lineage>
        <taxon>Eukaryota</taxon>
        <taxon>Metazoa</taxon>
        <taxon>Chordata</taxon>
        <taxon>Craniata</taxon>
        <taxon>Vertebrata</taxon>
        <taxon>Euteleostomi</taxon>
        <taxon>Archelosauria</taxon>
        <taxon>Archosauria</taxon>
        <taxon>Dinosauria</taxon>
        <taxon>Saurischia</taxon>
        <taxon>Theropoda</taxon>
        <taxon>Coelurosauria</taxon>
        <taxon>Aves</taxon>
        <taxon>Neognathae</taxon>
        <taxon>Neoaves</taxon>
        <taxon>Telluraves</taxon>
        <taxon>Australaves</taxon>
        <taxon>Passeriformes</taxon>
        <taxon>Passeroidea</taxon>
        <taxon>Passeridae</taxon>
        <taxon>Chloebia</taxon>
    </lineage>
</organism>
<evidence type="ECO:0000313" key="2">
    <source>
        <dbReference type="EMBL" id="RLV96848.1"/>
    </source>
</evidence>
<proteinExistence type="predicted"/>
<name>A0A3L8S3M5_CHLGU</name>
<comment type="caution">
    <text evidence="2">The sequence shown here is derived from an EMBL/GenBank/DDBJ whole genome shotgun (WGS) entry which is preliminary data.</text>
</comment>
<accession>A0A3L8S3M5</accession>